<dbReference type="InterPro" id="IPR043502">
    <property type="entry name" value="DNA/RNA_pol_sf"/>
</dbReference>
<feature type="non-terminal residue" evidence="3">
    <location>
        <position position="1"/>
    </location>
</feature>
<evidence type="ECO:0000256" key="1">
    <source>
        <dbReference type="ARBA" id="ARBA00023268"/>
    </source>
</evidence>
<dbReference type="InterPro" id="IPR043128">
    <property type="entry name" value="Rev_trsase/Diguanyl_cyclase"/>
</dbReference>
<dbReference type="Pfam" id="PF17919">
    <property type="entry name" value="RT_RNaseH_2"/>
    <property type="match status" value="1"/>
</dbReference>
<protein>
    <submittedName>
        <fullName evidence="3">Retrovirus-related Pol polyprotein from transposon opus</fullName>
    </submittedName>
</protein>
<evidence type="ECO:0000259" key="2">
    <source>
        <dbReference type="Pfam" id="PF17919"/>
    </source>
</evidence>
<evidence type="ECO:0000313" key="3">
    <source>
        <dbReference type="EMBL" id="KYP66245.1"/>
    </source>
</evidence>
<feature type="domain" description="Reverse transcriptase/retrotransposon-derived protein RNase H-like" evidence="2">
    <location>
        <begin position="196"/>
        <end position="264"/>
    </location>
</feature>
<dbReference type="GO" id="GO:0003824">
    <property type="term" value="F:catalytic activity"/>
    <property type="evidence" value="ECO:0007669"/>
    <property type="project" value="UniProtKB-KW"/>
</dbReference>
<dbReference type="Gramene" id="C.cajan_12160.t">
    <property type="protein sequence ID" value="C.cajan_12160.t"/>
    <property type="gene ID" value="C.cajan_12160"/>
</dbReference>
<dbReference type="InterPro" id="IPR041577">
    <property type="entry name" value="RT_RNaseH_2"/>
</dbReference>
<dbReference type="Gene3D" id="3.30.70.270">
    <property type="match status" value="3"/>
</dbReference>
<sequence>KTIKFDGELKGYSILLLVDSGATHKFVIHELVASLNLVVTPTDSFWVGLGNGSFDELHGSKVFSKIDLKSSFHQIRMRDADVSKTDNLVFNPDWGTHLTHVHEVLSLLETHSFVANRNKCSFGLSSIDYIGHVITARGVQMDPNKVQDIVYWPLLTIIKEVQGVLGLAGYYRRFIKDYGKIAQSLIALTKKDGFHWGVEQDEAFTRLKQCLASYPVLALPDFQQEFVIECDALGRGIGAVLMQQQQQPIAYFSKALSTTNQAKSFMRRK</sequence>
<dbReference type="AlphaFoldDB" id="A0A151TGR4"/>
<dbReference type="FunFam" id="3.30.70.270:FF:000020">
    <property type="entry name" value="Transposon Tf2-6 polyprotein-like Protein"/>
    <property type="match status" value="1"/>
</dbReference>
<dbReference type="EMBL" id="CM003608">
    <property type="protein sequence ID" value="KYP66245.1"/>
    <property type="molecule type" value="Genomic_DNA"/>
</dbReference>
<evidence type="ECO:0000313" key="4">
    <source>
        <dbReference type="Proteomes" id="UP000075243"/>
    </source>
</evidence>
<keyword evidence="1" id="KW-0511">Multifunctional enzyme</keyword>
<dbReference type="PANTHER" id="PTHR37984">
    <property type="entry name" value="PROTEIN CBG26694"/>
    <property type="match status" value="1"/>
</dbReference>
<organism evidence="3 4">
    <name type="scientific">Cajanus cajan</name>
    <name type="common">Pigeon pea</name>
    <name type="synonym">Cajanus indicus</name>
    <dbReference type="NCBI Taxonomy" id="3821"/>
    <lineage>
        <taxon>Eukaryota</taxon>
        <taxon>Viridiplantae</taxon>
        <taxon>Streptophyta</taxon>
        <taxon>Embryophyta</taxon>
        <taxon>Tracheophyta</taxon>
        <taxon>Spermatophyta</taxon>
        <taxon>Magnoliopsida</taxon>
        <taxon>eudicotyledons</taxon>
        <taxon>Gunneridae</taxon>
        <taxon>Pentapetalae</taxon>
        <taxon>rosids</taxon>
        <taxon>fabids</taxon>
        <taxon>Fabales</taxon>
        <taxon>Fabaceae</taxon>
        <taxon>Papilionoideae</taxon>
        <taxon>50 kb inversion clade</taxon>
        <taxon>NPAAA clade</taxon>
        <taxon>indigoferoid/millettioid clade</taxon>
        <taxon>Phaseoleae</taxon>
        <taxon>Cajanus</taxon>
    </lineage>
</organism>
<dbReference type="Proteomes" id="UP000075243">
    <property type="component" value="Chromosome 6"/>
</dbReference>
<gene>
    <name evidence="3" type="ORF">KK1_012532</name>
</gene>
<dbReference type="InterPro" id="IPR050951">
    <property type="entry name" value="Retrovirus_Pol_polyprotein"/>
</dbReference>
<dbReference type="PANTHER" id="PTHR37984:SF5">
    <property type="entry name" value="PROTEIN NYNRIN-LIKE"/>
    <property type="match status" value="1"/>
</dbReference>
<dbReference type="SUPFAM" id="SSF56672">
    <property type="entry name" value="DNA/RNA polymerases"/>
    <property type="match status" value="1"/>
</dbReference>
<accession>A0A151TGR4</accession>
<name>A0A151TGR4_CAJCA</name>
<keyword evidence="4" id="KW-1185">Reference proteome</keyword>
<dbReference type="Gene3D" id="3.10.10.10">
    <property type="entry name" value="HIV Type 1 Reverse Transcriptase, subunit A, domain 1"/>
    <property type="match status" value="1"/>
</dbReference>
<proteinExistence type="predicted"/>
<reference evidence="3 4" key="1">
    <citation type="journal article" date="2012" name="Nat. Biotechnol.">
        <title>Draft genome sequence of pigeonpea (Cajanus cajan), an orphan legume crop of resource-poor farmers.</title>
        <authorList>
            <person name="Varshney R.K."/>
            <person name="Chen W."/>
            <person name="Li Y."/>
            <person name="Bharti A.K."/>
            <person name="Saxena R.K."/>
            <person name="Schlueter J.A."/>
            <person name="Donoghue M.T."/>
            <person name="Azam S."/>
            <person name="Fan G."/>
            <person name="Whaley A.M."/>
            <person name="Farmer A.D."/>
            <person name="Sheridan J."/>
            <person name="Iwata A."/>
            <person name="Tuteja R."/>
            <person name="Penmetsa R.V."/>
            <person name="Wu W."/>
            <person name="Upadhyaya H.D."/>
            <person name="Yang S.P."/>
            <person name="Shah T."/>
            <person name="Saxena K.B."/>
            <person name="Michael T."/>
            <person name="McCombie W.R."/>
            <person name="Yang B."/>
            <person name="Zhang G."/>
            <person name="Yang H."/>
            <person name="Wang J."/>
            <person name="Spillane C."/>
            <person name="Cook D.R."/>
            <person name="May G.D."/>
            <person name="Xu X."/>
            <person name="Jackson S.A."/>
        </authorList>
    </citation>
    <scope>NUCLEOTIDE SEQUENCE [LARGE SCALE GENOMIC DNA]</scope>
    <source>
        <strain evidence="4">cv. Asha</strain>
    </source>
</reference>